<dbReference type="OrthoDB" id="8871309at2"/>
<feature type="domain" description="AB hydrolase-1" evidence="2">
    <location>
        <begin position="93"/>
        <end position="191"/>
    </location>
</feature>
<evidence type="ECO:0000259" key="2">
    <source>
        <dbReference type="Pfam" id="PF00561"/>
    </source>
</evidence>
<comment type="caution">
    <text evidence="3">The sequence shown here is derived from an EMBL/GenBank/DDBJ whole genome shotgun (WGS) entry which is preliminary data.</text>
</comment>
<dbReference type="Pfam" id="PF00561">
    <property type="entry name" value="Abhydrolase_1"/>
    <property type="match status" value="1"/>
</dbReference>
<evidence type="ECO:0000313" key="3">
    <source>
        <dbReference type="EMBL" id="RYB92695.1"/>
    </source>
</evidence>
<dbReference type="GO" id="GO:0016787">
    <property type="term" value="F:hydrolase activity"/>
    <property type="evidence" value="ECO:0007669"/>
    <property type="project" value="UniProtKB-KW"/>
</dbReference>
<reference evidence="3 4" key="1">
    <citation type="submission" date="2019-01" db="EMBL/GenBank/DDBJ databases">
        <title>Novel species of Nocardioides.</title>
        <authorList>
            <person name="Liu Q."/>
            <person name="Xin Y.-H."/>
        </authorList>
    </citation>
    <scope>NUCLEOTIDE SEQUENCE [LARGE SCALE GENOMIC DNA]</scope>
    <source>
        <strain evidence="3 4">HLT3-15</strain>
    </source>
</reference>
<dbReference type="EMBL" id="SDWS01000002">
    <property type="protein sequence ID" value="RYB92695.1"/>
    <property type="molecule type" value="Genomic_DNA"/>
</dbReference>
<organism evidence="3 4">
    <name type="scientific">Nocardioides glacieisoli</name>
    <dbReference type="NCBI Taxonomy" id="1168730"/>
    <lineage>
        <taxon>Bacteria</taxon>
        <taxon>Bacillati</taxon>
        <taxon>Actinomycetota</taxon>
        <taxon>Actinomycetes</taxon>
        <taxon>Propionibacteriales</taxon>
        <taxon>Nocardioidaceae</taxon>
        <taxon>Nocardioides</taxon>
    </lineage>
</organism>
<keyword evidence="3" id="KW-0378">Hydrolase</keyword>
<gene>
    <name evidence="3" type="ORF">EUA06_07100</name>
</gene>
<feature type="region of interest" description="Disordered" evidence="1">
    <location>
        <begin position="1"/>
        <end position="26"/>
    </location>
</feature>
<evidence type="ECO:0000256" key="1">
    <source>
        <dbReference type="SAM" id="MobiDB-lite"/>
    </source>
</evidence>
<dbReference type="InterPro" id="IPR029058">
    <property type="entry name" value="AB_hydrolase_fold"/>
</dbReference>
<dbReference type="AlphaFoldDB" id="A0A4Q2RXI9"/>
<dbReference type="SUPFAM" id="SSF53474">
    <property type="entry name" value="alpha/beta-Hydrolases"/>
    <property type="match status" value="1"/>
</dbReference>
<evidence type="ECO:0000313" key="4">
    <source>
        <dbReference type="Proteomes" id="UP000291838"/>
    </source>
</evidence>
<dbReference type="Gene3D" id="3.40.50.1820">
    <property type="entry name" value="alpha/beta hydrolase"/>
    <property type="match status" value="1"/>
</dbReference>
<accession>A0A4Q2RXI9</accession>
<dbReference type="PANTHER" id="PTHR37946">
    <property type="entry name" value="SLL1969 PROTEIN"/>
    <property type="match status" value="1"/>
</dbReference>
<dbReference type="InterPro" id="IPR000073">
    <property type="entry name" value="AB_hydrolase_1"/>
</dbReference>
<name>A0A4Q2RXI9_9ACTN</name>
<feature type="compositionally biased region" description="Polar residues" evidence="1">
    <location>
        <begin position="1"/>
        <end position="10"/>
    </location>
</feature>
<dbReference type="PANTHER" id="PTHR37946:SF1">
    <property type="entry name" value="SLL1969 PROTEIN"/>
    <property type="match status" value="1"/>
</dbReference>
<keyword evidence="4" id="KW-1185">Reference proteome</keyword>
<protein>
    <submittedName>
        <fullName evidence="3">Alpha/beta fold hydrolase</fullName>
    </submittedName>
</protein>
<proteinExistence type="predicted"/>
<sequence>MAPVNTTRASGKTECGGCPPFHKGSGLGSMTVTQRTMAAFLTPEGFSQPSAAAVLREGSVLTEAGRYAVQAFTARGARRRTPYGSRPVRTSEPVLLVPGFMAGDSSLGPMSRSLRHQGFRTYRADIRANIGCTLTAATQLEERLEEITQRRGSRVRIVGHSLGGMLARGVAARRPDLVAGIVTMGSPMLAPGAHHMSLARSVDLLVRLNRAGVRNVMAEDCVAGHCAQESFAQARAELPADVDFTAIYSRRDGIVDWRACIDPVARAVEVRSSHVGMAFDPAVIAVVSAALRPVVASVVEVDRGEIA</sequence>
<dbReference type="Proteomes" id="UP000291838">
    <property type="component" value="Unassembled WGS sequence"/>
</dbReference>